<protein>
    <submittedName>
        <fullName evidence="1">Uncharacterized protein</fullName>
    </submittedName>
</protein>
<accession>M8AJI7</accession>
<sequence>MAQTDKIIHAMRYIKLQICMTMKMKVHQKLNRNGHRGSYEMNQMKLLSGLNQMKNKKFRCIKGDSGLNQMKNKKFRCIKGDSGLNQMKNKKFRCIKGDSGLNQMKNKKFRCIKGDSGLNQMKNKKFRCIKGETDLRRKLFHLGVIMKLKKLLQYKHKKPCQV</sequence>
<dbReference type="EMBL" id="KD102568">
    <property type="protein sequence ID" value="EMS60964.1"/>
    <property type="molecule type" value="Genomic_DNA"/>
</dbReference>
<proteinExistence type="predicted"/>
<organism evidence="1">
    <name type="scientific">Triticum urartu</name>
    <name type="common">Red wild einkorn</name>
    <name type="synonym">Crithodium urartu</name>
    <dbReference type="NCBI Taxonomy" id="4572"/>
    <lineage>
        <taxon>Eukaryota</taxon>
        <taxon>Viridiplantae</taxon>
        <taxon>Streptophyta</taxon>
        <taxon>Embryophyta</taxon>
        <taxon>Tracheophyta</taxon>
        <taxon>Spermatophyta</taxon>
        <taxon>Magnoliopsida</taxon>
        <taxon>Liliopsida</taxon>
        <taxon>Poales</taxon>
        <taxon>Poaceae</taxon>
        <taxon>BOP clade</taxon>
        <taxon>Pooideae</taxon>
        <taxon>Triticodae</taxon>
        <taxon>Triticeae</taxon>
        <taxon>Triticinae</taxon>
        <taxon>Triticum</taxon>
    </lineage>
</organism>
<evidence type="ECO:0000313" key="1">
    <source>
        <dbReference type="EMBL" id="EMS60964.1"/>
    </source>
</evidence>
<dbReference type="AlphaFoldDB" id="M8AJI7"/>
<reference evidence="1" key="1">
    <citation type="journal article" date="2013" name="Nature">
        <title>Draft genome of the wheat A-genome progenitor Triticum urartu.</title>
        <authorList>
            <person name="Ling H.Q."/>
            <person name="Zhao S."/>
            <person name="Liu D."/>
            <person name="Wang J."/>
            <person name="Sun H."/>
            <person name="Zhang C."/>
            <person name="Fan H."/>
            <person name="Li D."/>
            <person name="Dong L."/>
            <person name="Tao Y."/>
            <person name="Gao C."/>
            <person name="Wu H."/>
            <person name="Li Y."/>
            <person name="Cui Y."/>
            <person name="Guo X."/>
            <person name="Zheng S."/>
            <person name="Wang B."/>
            <person name="Yu K."/>
            <person name="Liang Q."/>
            <person name="Yang W."/>
            <person name="Lou X."/>
            <person name="Chen J."/>
            <person name="Feng M."/>
            <person name="Jian J."/>
            <person name="Zhang X."/>
            <person name="Luo G."/>
            <person name="Jiang Y."/>
            <person name="Liu J."/>
            <person name="Wang Z."/>
            <person name="Sha Y."/>
            <person name="Zhang B."/>
            <person name="Wu H."/>
            <person name="Tang D."/>
            <person name="Shen Q."/>
            <person name="Xue P."/>
            <person name="Zou S."/>
            <person name="Wang X."/>
            <person name="Liu X."/>
            <person name="Wang F."/>
            <person name="Yang Y."/>
            <person name="An X."/>
            <person name="Dong Z."/>
            <person name="Zhang K."/>
            <person name="Zhang X."/>
            <person name="Luo M.C."/>
            <person name="Dvorak J."/>
            <person name="Tong Y."/>
            <person name="Wang J."/>
            <person name="Yang H."/>
            <person name="Li Z."/>
            <person name="Wang D."/>
            <person name="Zhang A."/>
            <person name="Wang J."/>
        </authorList>
    </citation>
    <scope>NUCLEOTIDE SEQUENCE</scope>
</reference>
<name>M8AJI7_TRIUA</name>
<gene>
    <name evidence="1" type="ORF">TRIUR3_04610</name>
</gene>